<dbReference type="PIRSF" id="PIRSF002419">
    <property type="entry name" value="Tetraspanin"/>
    <property type="match status" value="1"/>
</dbReference>
<sequence>MVDGGVGKGIKFAMFAANGVIFVGGLVVFSIGVWTLADRSFMERLLGSNLYITSASLLIAAGVIVSFISFLGSLGAYKEIRFMLLVFFVLLFLIFILMLLGGILGYVFRNQVDDRMKREMQITISNYGNDSAITDAWDSVQRNFHCCGIELGGNPGYTIYRLNNPVFGSNSRRRVPRTCCLNLRDESSVEQCMMEPEKREHTYHDDCYVKMKNFVKGHAMLVGGIGIGIACILIIGMVLSMALFCMIE</sequence>
<keyword evidence="5 6" id="KW-0472">Membrane</keyword>
<organism evidence="7 8">
    <name type="scientific">Dermatophagoides pteronyssinus</name>
    <name type="common">European house dust mite</name>
    <dbReference type="NCBI Taxonomy" id="6956"/>
    <lineage>
        <taxon>Eukaryota</taxon>
        <taxon>Metazoa</taxon>
        <taxon>Ecdysozoa</taxon>
        <taxon>Arthropoda</taxon>
        <taxon>Chelicerata</taxon>
        <taxon>Arachnida</taxon>
        <taxon>Acari</taxon>
        <taxon>Acariformes</taxon>
        <taxon>Sarcoptiformes</taxon>
        <taxon>Astigmata</taxon>
        <taxon>Psoroptidia</taxon>
        <taxon>Analgoidea</taxon>
        <taxon>Pyroglyphidae</taxon>
        <taxon>Dermatophagoidinae</taxon>
        <taxon>Dermatophagoides</taxon>
    </lineage>
</organism>
<evidence type="ECO:0000256" key="5">
    <source>
        <dbReference type="ARBA" id="ARBA00023136"/>
    </source>
</evidence>
<evidence type="ECO:0000256" key="6">
    <source>
        <dbReference type="RuleBase" id="RU361218"/>
    </source>
</evidence>
<dbReference type="InterPro" id="IPR018499">
    <property type="entry name" value="Tetraspanin/Peripherin"/>
</dbReference>
<dbReference type="PANTHER" id="PTHR19282:SF527">
    <property type="entry name" value="TETRASPANIN"/>
    <property type="match status" value="1"/>
</dbReference>
<dbReference type="OMA" id="FHCCGIE"/>
<dbReference type="RefSeq" id="XP_027201666.1">
    <property type="nucleotide sequence ID" value="XM_027345865.1"/>
</dbReference>
<evidence type="ECO:0000256" key="2">
    <source>
        <dbReference type="ARBA" id="ARBA00006840"/>
    </source>
</evidence>
<dbReference type="InParanoid" id="A0A6P6Y9P2"/>
<dbReference type="PRINTS" id="PR00259">
    <property type="entry name" value="TMFOUR"/>
</dbReference>
<keyword evidence="4 6" id="KW-1133">Transmembrane helix</keyword>
<comment type="similarity">
    <text evidence="2 6">Belongs to the tetraspanin (TM4SF) family.</text>
</comment>
<evidence type="ECO:0000256" key="4">
    <source>
        <dbReference type="ARBA" id="ARBA00022989"/>
    </source>
</evidence>
<feature type="transmembrane region" description="Helical" evidence="6">
    <location>
        <begin position="49"/>
        <end position="70"/>
    </location>
</feature>
<evidence type="ECO:0000256" key="3">
    <source>
        <dbReference type="ARBA" id="ARBA00022692"/>
    </source>
</evidence>
<evidence type="ECO:0000256" key="1">
    <source>
        <dbReference type="ARBA" id="ARBA00004141"/>
    </source>
</evidence>
<dbReference type="GeneID" id="113795659"/>
<dbReference type="OrthoDB" id="438211at2759"/>
<evidence type="ECO:0000313" key="8">
    <source>
        <dbReference type="RefSeq" id="XP_027201666.1"/>
    </source>
</evidence>
<proteinExistence type="inferred from homology"/>
<comment type="subcellular location">
    <subcellularLocation>
        <location evidence="1 6">Membrane</location>
        <topology evidence="1 6">Multi-pass membrane protein</topology>
    </subcellularLocation>
</comment>
<protein>
    <recommendedName>
        <fullName evidence="6">Tetraspanin</fullName>
    </recommendedName>
</protein>
<dbReference type="CDD" id="cd03127">
    <property type="entry name" value="tetraspanin_LEL"/>
    <property type="match status" value="1"/>
</dbReference>
<dbReference type="PANTHER" id="PTHR19282">
    <property type="entry name" value="TETRASPANIN"/>
    <property type="match status" value="1"/>
</dbReference>
<feature type="transmembrane region" description="Helical" evidence="6">
    <location>
        <begin position="220"/>
        <end position="244"/>
    </location>
</feature>
<keyword evidence="3 6" id="KW-0812">Transmembrane</keyword>
<dbReference type="InterPro" id="IPR008952">
    <property type="entry name" value="Tetraspanin_EC2_sf"/>
</dbReference>
<feature type="transmembrane region" description="Helical" evidence="6">
    <location>
        <begin position="82"/>
        <end position="108"/>
    </location>
</feature>
<dbReference type="SUPFAM" id="SSF48652">
    <property type="entry name" value="Tetraspanin"/>
    <property type="match status" value="1"/>
</dbReference>
<reference evidence="8" key="1">
    <citation type="submission" date="2025-08" db="UniProtKB">
        <authorList>
            <consortium name="RefSeq"/>
        </authorList>
    </citation>
    <scope>IDENTIFICATION</scope>
    <source>
        <strain evidence="8">Airmid</strain>
    </source>
</reference>
<dbReference type="AlphaFoldDB" id="A0A6P6Y9P2"/>
<evidence type="ECO:0000313" key="7">
    <source>
        <dbReference type="Proteomes" id="UP000515146"/>
    </source>
</evidence>
<dbReference type="InterPro" id="IPR000301">
    <property type="entry name" value="Tetraspanin_animals"/>
</dbReference>
<name>A0A6P6Y9P2_DERPT</name>
<dbReference type="KEGG" id="dpte:113795659"/>
<feature type="transmembrane region" description="Helical" evidence="6">
    <location>
        <begin position="12"/>
        <end position="37"/>
    </location>
</feature>
<dbReference type="FunCoup" id="A0A6P6Y9P2">
    <property type="interactions" value="31"/>
</dbReference>
<accession>A0A6P6Y9P2</accession>
<dbReference type="GO" id="GO:0005886">
    <property type="term" value="C:plasma membrane"/>
    <property type="evidence" value="ECO:0007669"/>
    <property type="project" value="TreeGrafter"/>
</dbReference>
<dbReference type="Pfam" id="PF00335">
    <property type="entry name" value="Tetraspanin"/>
    <property type="match status" value="1"/>
</dbReference>
<dbReference type="Proteomes" id="UP000515146">
    <property type="component" value="Unplaced"/>
</dbReference>
<dbReference type="Gene3D" id="1.10.1450.10">
    <property type="entry name" value="Tetraspanin"/>
    <property type="match status" value="1"/>
</dbReference>
<gene>
    <name evidence="8" type="primary">LOC113795659</name>
</gene>
<keyword evidence="7" id="KW-1185">Reference proteome</keyword>